<protein>
    <submittedName>
        <fullName evidence="3">PIN2/TERF1-interacting telomerase inhibitor 1</fullName>
    </submittedName>
</protein>
<name>A0A0L7LTQ7_OPEBR</name>
<feature type="compositionally biased region" description="Basic and acidic residues" evidence="1">
    <location>
        <begin position="287"/>
        <end position="297"/>
    </location>
</feature>
<organism evidence="3 4">
    <name type="scientific">Operophtera brumata</name>
    <name type="common">Winter moth</name>
    <name type="synonym">Phalaena brumata</name>
    <dbReference type="NCBI Taxonomy" id="104452"/>
    <lineage>
        <taxon>Eukaryota</taxon>
        <taxon>Metazoa</taxon>
        <taxon>Ecdysozoa</taxon>
        <taxon>Arthropoda</taxon>
        <taxon>Hexapoda</taxon>
        <taxon>Insecta</taxon>
        <taxon>Pterygota</taxon>
        <taxon>Neoptera</taxon>
        <taxon>Endopterygota</taxon>
        <taxon>Lepidoptera</taxon>
        <taxon>Glossata</taxon>
        <taxon>Ditrysia</taxon>
        <taxon>Geometroidea</taxon>
        <taxon>Geometridae</taxon>
        <taxon>Larentiinae</taxon>
        <taxon>Operophtera</taxon>
    </lineage>
</organism>
<dbReference type="GO" id="GO:0010521">
    <property type="term" value="F:telomerase inhibitor activity"/>
    <property type="evidence" value="ECO:0007669"/>
    <property type="project" value="TreeGrafter"/>
</dbReference>
<dbReference type="InterPro" id="IPR000467">
    <property type="entry name" value="G_patch_dom"/>
</dbReference>
<feature type="domain" description="G-patch" evidence="2">
    <location>
        <begin position="27"/>
        <end position="73"/>
    </location>
</feature>
<sequence length="360" mass="40939">MAMLAEPRRKQKVINLRAKNNAWSNDSGKFGQRMLEKMGWSSGKGLGAHENGIVEHVVAKYKNDDRGLGFEDRNDQWTKHEDDFNSLLANLSNGEIKEEKLHSGVSLEVKSKKSKARVHYHKYTRGKDLTRYSEKDLANIFGKKTLKIQEKTPEILKPDDLKSTEVVFTEKGSMEDYFKSKLAALKGKNKVSFTNNCDNTDEGDYSFRGFAGTGNDGNEQADTVEQNEVAFQGFSFYGKNSADNKASEEPVETSDEPVKKKSKKKSKNKSDITIDNHQNTSPDTLPEDLKTEENEPIKKKKSKKNKHKIEDVLETPEAPPKKSKSKKKNIEDNLIIEEHIDEVVYVPKKKKKRKNKDNEV</sequence>
<dbReference type="InterPro" id="IPR050656">
    <property type="entry name" value="PINX1"/>
</dbReference>
<gene>
    <name evidence="3" type="ORF">OBRU01_02104</name>
</gene>
<dbReference type="EMBL" id="JTDY01000144">
    <property type="protein sequence ID" value="KOB78616.1"/>
    <property type="molecule type" value="Genomic_DNA"/>
</dbReference>
<accession>A0A0L7LTQ7</accession>
<evidence type="ECO:0000313" key="4">
    <source>
        <dbReference type="Proteomes" id="UP000037510"/>
    </source>
</evidence>
<dbReference type="SMART" id="SM00443">
    <property type="entry name" value="G_patch"/>
    <property type="match status" value="1"/>
</dbReference>
<dbReference type="GO" id="GO:0005730">
    <property type="term" value="C:nucleolus"/>
    <property type="evidence" value="ECO:0007669"/>
    <property type="project" value="TreeGrafter"/>
</dbReference>
<keyword evidence="4" id="KW-1185">Reference proteome</keyword>
<comment type="caution">
    <text evidence="3">The sequence shown here is derived from an EMBL/GenBank/DDBJ whole genome shotgun (WGS) entry which is preliminary data.</text>
</comment>
<dbReference type="PANTHER" id="PTHR23149:SF27">
    <property type="entry name" value="PIN2_TERF1-INTERACTING TELOMERASE INHIBITOR 1"/>
    <property type="match status" value="1"/>
</dbReference>
<dbReference type="AlphaFoldDB" id="A0A0L7LTQ7"/>
<feature type="region of interest" description="Disordered" evidence="1">
    <location>
        <begin position="240"/>
        <end position="340"/>
    </location>
</feature>
<feature type="compositionally biased region" description="Basic and acidic residues" evidence="1">
    <location>
        <begin position="328"/>
        <end position="340"/>
    </location>
</feature>
<dbReference type="PROSITE" id="PS50174">
    <property type="entry name" value="G_PATCH"/>
    <property type="match status" value="1"/>
</dbReference>
<proteinExistence type="predicted"/>
<reference evidence="3 4" key="1">
    <citation type="journal article" date="2015" name="Genome Biol. Evol.">
        <title>The genome of winter moth (Operophtera brumata) provides a genomic perspective on sexual dimorphism and phenology.</title>
        <authorList>
            <person name="Derks M.F."/>
            <person name="Smit S."/>
            <person name="Salis L."/>
            <person name="Schijlen E."/>
            <person name="Bossers A."/>
            <person name="Mateman C."/>
            <person name="Pijl A.S."/>
            <person name="de Ridder D."/>
            <person name="Groenen M.A."/>
            <person name="Visser M.E."/>
            <person name="Megens H.J."/>
        </authorList>
    </citation>
    <scope>NUCLEOTIDE SEQUENCE [LARGE SCALE GENOMIC DNA]</scope>
    <source>
        <strain evidence="3">WM2013NL</strain>
        <tissue evidence="3">Head and thorax</tissue>
    </source>
</reference>
<evidence type="ECO:0000256" key="1">
    <source>
        <dbReference type="SAM" id="MobiDB-lite"/>
    </source>
</evidence>
<dbReference type="PANTHER" id="PTHR23149">
    <property type="entry name" value="G PATCH DOMAIN CONTAINING PROTEIN"/>
    <property type="match status" value="1"/>
</dbReference>
<evidence type="ECO:0000313" key="3">
    <source>
        <dbReference type="EMBL" id="KOB78616.1"/>
    </source>
</evidence>
<dbReference type="STRING" id="104452.A0A0L7LTQ7"/>
<dbReference type="GO" id="GO:0003676">
    <property type="term" value="F:nucleic acid binding"/>
    <property type="evidence" value="ECO:0007669"/>
    <property type="project" value="InterPro"/>
</dbReference>
<feature type="compositionally biased region" description="Basic residues" evidence="1">
    <location>
        <begin position="298"/>
        <end position="307"/>
    </location>
</feature>
<dbReference type="Pfam" id="PF01585">
    <property type="entry name" value="G-patch"/>
    <property type="match status" value="1"/>
</dbReference>
<dbReference type="Proteomes" id="UP000037510">
    <property type="component" value="Unassembled WGS sequence"/>
</dbReference>
<evidence type="ECO:0000259" key="2">
    <source>
        <dbReference type="PROSITE" id="PS50174"/>
    </source>
</evidence>